<dbReference type="Proteomes" id="UP000321362">
    <property type="component" value="Chromosome"/>
</dbReference>
<dbReference type="Pfam" id="PF06580">
    <property type="entry name" value="His_kinase"/>
    <property type="match status" value="1"/>
</dbReference>
<organism evidence="4 5">
    <name type="scientific">Mucilaginibacter ginsenosidivorax</name>
    <dbReference type="NCBI Taxonomy" id="862126"/>
    <lineage>
        <taxon>Bacteria</taxon>
        <taxon>Pseudomonadati</taxon>
        <taxon>Bacteroidota</taxon>
        <taxon>Sphingobacteriia</taxon>
        <taxon>Sphingobacteriales</taxon>
        <taxon>Sphingobacteriaceae</taxon>
        <taxon>Mucilaginibacter</taxon>
    </lineage>
</organism>
<feature type="region of interest" description="Disordered" evidence="1">
    <location>
        <begin position="102"/>
        <end position="143"/>
    </location>
</feature>
<feature type="transmembrane region" description="Helical" evidence="2">
    <location>
        <begin position="45"/>
        <end position="62"/>
    </location>
</feature>
<reference evidence="4 5" key="1">
    <citation type="journal article" date="2013" name="J. Microbiol.">
        <title>Mucilaginibacter ginsenosidivorax sp. nov., with ginsenoside converting activity isolated from sediment.</title>
        <authorList>
            <person name="Kim J.K."/>
            <person name="Choi T.E."/>
            <person name="Liu Q.M."/>
            <person name="Park H.Y."/>
            <person name="Yi T.H."/>
            <person name="Yoon M.H."/>
            <person name="Kim S.C."/>
            <person name="Im W.T."/>
        </authorList>
    </citation>
    <scope>NUCLEOTIDE SEQUENCE [LARGE SCALE GENOMIC DNA]</scope>
    <source>
        <strain evidence="4 5">KHI28</strain>
    </source>
</reference>
<dbReference type="PANTHER" id="PTHR34220:SF7">
    <property type="entry name" value="SENSOR HISTIDINE KINASE YPDA"/>
    <property type="match status" value="1"/>
</dbReference>
<sequence length="382" mass="43536">MSRIKAISIILHVAGWVTLMAIPLIFLHRGGSFDGDITLMQSPDYWLFGFTFMVVFYSNAYFFVPRLLLQKKHVLYGAAVFILFFGVYCIRPFDRLLHIREKEDDSRPPSKQPPLDRPGSEHFQPGRPPGPGQSPSLSTFRDRPLSRSPFGQPLDITSFFIFFTVIALSTAIKTIREWLLTEQRAARAEADRATAELSFLKAQINPHFLFNTMNNIYTLVLTRDDHAADSVMRLSKIMRYVTEDITGNFAPLQREVDCIASYIELQRLRTGDLTVVNFKVEGEVDGKQIAPLLLMTFIENVFKYGVSKHESTTIQIKLLAGETTLQFYCKNHIFGLNNSDNHSTGIGIKNTCKRLDHLYPGRYVLNISNDNQEYIVQLTLPT</sequence>
<gene>
    <name evidence="4" type="ORF">FSB76_17370</name>
</gene>
<dbReference type="GO" id="GO:0016020">
    <property type="term" value="C:membrane"/>
    <property type="evidence" value="ECO:0007669"/>
    <property type="project" value="InterPro"/>
</dbReference>
<feature type="transmembrane region" description="Helical" evidence="2">
    <location>
        <begin position="74"/>
        <end position="93"/>
    </location>
</feature>
<dbReference type="Gene3D" id="3.30.565.10">
    <property type="entry name" value="Histidine kinase-like ATPase, C-terminal domain"/>
    <property type="match status" value="1"/>
</dbReference>
<dbReference type="EMBL" id="CP042437">
    <property type="protein sequence ID" value="QEC77623.1"/>
    <property type="molecule type" value="Genomic_DNA"/>
</dbReference>
<keyword evidence="2" id="KW-1133">Transmembrane helix</keyword>
<name>A0A5B8W1N8_9SPHI</name>
<dbReference type="AlphaFoldDB" id="A0A5B8W1N8"/>
<dbReference type="InterPro" id="IPR036890">
    <property type="entry name" value="HATPase_C_sf"/>
</dbReference>
<dbReference type="RefSeq" id="WP_147055485.1">
    <property type="nucleotide sequence ID" value="NZ_CP042437.1"/>
</dbReference>
<feature type="transmembrane region" description="Helical" evidence="2">
    <location>
        <begin position="7"/>
        <end position="25"/>
    </location>
</feature>
<dbReference type="InterPro" id="IPR010559">
    <property type="entry name" value="Sig_transdc_His_kin_internal"/>
</dbReference>
<feature type="domain" description="Signal transduction histidine kinase internal region" evidence="3">
    <location>
        <begin position="195"/>
        <end position="272"/>
    </location>
</feature>
<protein>
    <recommendedName>
        <fullName evidence="3">Signal transduction histidine kinase internal region domain-containing protein</fullName>
    </recommendedName>
</protein>
<dbReference type="PANTHER" id="PTHR34220">
    <property type="entry name" value="SENSOR HISTIDINE KINASE YPDA"/>
    <property type="match status" value="1"/>
</dbReference>
<evidence type="ECO:0000259" key="3">
    <source>
        <dbReference type="Pfam" id="PF06580"/>
    </source>
</evidence>
<keyword evidence="2" id="KW-0472">Membrane</keyword>
<evidence type="ECO:0000256" key="2">
    <source>
        <dbReference type="SAM" id="Phobius"/>
    </source>
</evidence>
<accession>A0A5B8W1N8</accession>
<proteinExistence type="predicted"/>
<keyword evidence="2" id="KW-0812">Transmembrane</keyword>
<evidence type="ECO:0000313" key="4">
    <source>
        <dbReference type="EMBL" id="QEC77623.1"/>
    </source>
</evidence>
<dbReference type="GO" id="GO:0000155">
    <property type="term" value="F:phosphorelay sensor kinase activity"/>
    <property type="evidence" value="ECO:0007669"/>
    <property type="project" value="InterPro"/>
</dbReference>
<keyword evidence="5" id="KW-1185">Reference proteome</keyword>
<dbReference type="InterPro" id="IPR050640">
    <property type="entry name" value="Bact_2-comp_sensor_kinase"/>
</dbReference>
<dbReference type="KEGG" id="mgk:FSB76_17370"/>
<evidence type="ECO:0000256" key="1">
    <source>
        <dbReference type="SAM" id="MobiDB-lite"/>
    </source>
</evidence>
<evidence type="ECO:0000313" key="5">
    <source>
        <dbReference type="Proteomes" id="UP000321362"/>
    </source>
</evidence>
<dbReference type="OrthoDB" id="785307at2"/>